<evidence type="ECO:0000313" key="14">
    <source>
        <dbReference type="Proteomes" id="UP000061227"/>
    </source>
</evidence>
<evidence type="ECO:0000313" key="13">
    <source>
        <dbReference type="EMBL" id="GAP02154.1"/>
    </source>
</evidence>
<dbReference type="InterPro" id="IPR003141">
    <property type="entry name" value="Pol/His_phosphatase_N"/>
</dbReference>
<evidence type="ECO:0000256" key="4">
    <source>
        <dbReference type="ARBA" id="ARBA00019114"/>
    </source>
</evidence>
<dbReference type="InterPro" id="IPR029460">
    <property type="entry name" value="DNAPol_HHH"/>
</dbReference>
<dbReference type="GO" id="GO:0003676">
    <property type="term" value="F:nucleic acid binding"/>
    <property type="evidence" value="ECO:0007669"/>
    <property type="project" value="InterPro"/>
</dbReference>
<dbReference type="InterPro" id="IPR012340">
    <property type="entry name" value="NA-bd_OB-fold"/>
</dbReference>
<dbReference type="GO" id="GO:0006260">
    <property type="term" value="P:DNA replication"/>
    <property type="evidence" value="ECO:0007669"/>
    <property type="project" value="UniProtKB-KW"/>
</dbReference>
<dbReference type="SUPFAM" id="SSF50249">
    <property type="entry name" value="Nucleic acid-binding proteins"/>
    <property type="match status" value="1"/>
</dbReference>
<dbReference type="CDD" id="cd07431">
    <property type="entry name" value="PHP_PolIIIA"/>
    <property type="match status" value="1"/>
</dbReference>
<keyword evidence="8" id="KW-0239">DNA-directed DNA polymerase</keyword>
<evidence type="ECO:0000256" key="2">
    <source>
        <dbReference type="ARBA" id="ARBA00009496"/>
    </source>
</evidence>
<dbReference type="InterPro" id="IPR004013">
    <property type="entry name" value="PHP_dom"/>
</dbReference>
<evidence type="ECO:0000256" key="5">
    <source>
        <dbReference type="ARBA" id="ARBA00022679"/>
    </source>
</evidence>
<dbReference type="GO" id="GO:0008408">
    <property type="term" value="F:3'-5' exonuclease activity"/>
    <property type="evidence" value="ECO:0007669"/>
    <property type="project" value="InterPro"/>
</dbReference>
<dbReference type="Gene3D" id="2.40.50.140">
    <property type="entry name" value="Nucleic acid-binding proteins"/>
    <property type="match status" value="1"/>
</dbReference>
<gene>
    <name evidence="13" type="ORF">FPFC_010320</name>
</gene>
<dbReference type="EMBL" id="DF968063">
    <property type="protein sequence ID" value="GAP02154.1"/>
    <property type="molecule type" value="Genomic_DNA"/>
</dbReference>
<dbReference type="Pfam" id="PF17657">
    <property type="entry name" value="DNA_pol3_finger"/>
    <property type="match status" value="1"/>
</dbReference>
<dbReference type="NCBIfam" id="TIGR00594">
    <property type="entry name" value="polc"/>
    <property type="match status" value="1"/>
</dbReference>
<dbReference type="SMART" id="SM00481">
    <property type="entry name" value="POLIIIAc"/>
    <property type="match status" value="1"/>
</dbReference>
<dbReference type="InterPro" id="IPR004805">
    <property type="entry name" value="DnaE2/DnaE/PolC"/>
</dbReference>
<feature type="domain" description="Polymerase/histidinol phosphatase N-terminal" evidence="12">
    <location>
        <begin position="3"/>
        <end position="70"/>
    </location>
</feature>
<dbReference type="InterPro" id="IPR004365">
    <property type="entry name" value="NA-bd_OB_tRNA"/>
</dbReference>
<dbReference type="InterPro" id="IPR011708">
    <property type="entry name" value="DNA_pol3_alpha_NTPase_dom"/>
</dbReference>
<evidence type="ECO:0000259" key="12">
    <source>
        <dbReference type="SMART" id="SM00481"/>
    </source>
</evidence>
<proteinExistence type="inferred from homology"/>
<dbReference type="Gene3D" id="1.10.150.870">
    <property type="match status" value="1"/>
</dbReference>
<comment type="similarity">
    <text evidence="2">Belongs to the DNA polymerase type-C family. DnaE subfamily.</text>
</comment>
<evidence type="ECO:0000256" key="6">
    <source>
        <dbReference type="ARBA" id="ARBA00022695"/>
    </source>
</evidence>
<dbReference type="Pfam" id="PF01336">
    <property type="entry name" value="tRNA_anti-codon"/>
    <property type="match status" value="1"/>
</dbReference>
<sequence>MYAPLQIKSAYSLLQSPNSVEQIVAVAKDRGYQAVSLAEQNVLYGLVSFYKAAKKADIKPIFSLTLQVNGLVNLATAFPILLTAKNQVGYQNLVYLSSKKMRSPEDPFEFTSLKGHLEGLALTLTPQSELGQLIIGQDGAAADYLDRLQDQSGVEELYLGINPLISQGHQESLVAFATARQLSLIAWDQVDYLDEGDAFSTQVLRAIDQGTKLTDLDLLSREKGAYYLWQAEDVAAAYQANPALAGAYANNERLVDEANVELTFKAPALPVFQQDSGLDSKTYLTKLSEAGLKRRLAGLTVDQQRYQERLAHELKVIIDLGFADYFLIVWDILKYAHDEHVQTGAGRGSAAGSLVAYTLGITSVDPIAEGLLFERFLNPDRAQMPDIDIDWPDDRRDDVLTYLHDKYGQESFAQIITFGTLAAKQALRDTARVFGLDAKEQKKLSDGVPAGKNGRKVSLQEAWQAPDGRLKKAIDRVEFGSLLMKTALSLENLPRNYSTHAAGIVISDRPLVETLPVQVGNDGYLLTQVEKGPVEELGLLKIDILGLTNLKILAQAIDFAQGELPDNFDIKKISLQDEATLDLFAKGQTTGIFQFESAGIKNVLKRLRVDDFHLIVAATALYRPGPSQHIDTFIKRRLQQEPTPKIDPVVDHILSETYGILVYQEQVMRVAAAYAGFSLAQADFLRSAMSKKKLDQMASLKTAFLQGAVAQGHPKDQAEKLFAYIDQFANYGFNKSHAVAYSQLSYQLAYMKAHYPLAFYTALLNAHQGGVEKAQGYLLEAKKLGIKVLPPDVNRSARLWSIQDDALVMGLDNISGLQTAFVTTVLEARDQVAGFDSLQDLVKALPDKFRDEKFLNQLAYAGALDHFGYNRAELLENIPDLINAAAFGDLVLAETKVKKRADLSLVERLQKEKEALGFNLSGHPTEAFQAEFDSGRVHPIVDLAEGQNVKILGMIKGVKAIKTKKGDAMAFVTVTDMTGSVDVTVFPKLFEQKQASLKAGRLIRIGGKTEVRQGLAVIANFIEELDPRQAVPTLQNQEKAHPVHSQITAETNQSKASQIGTWFLRLDEDHDQEEIKRKLWQIMQANPGPYPVILYWPATKTRKSMPAQFNLAGPDQLQSGLEQVLSKKNVVFRQKD</sequence>
<reference evidence="13 14" key="1">
    <citation type="journal article" date="2015" name="BMC Genomics">
        <title>Comparative genomics of Fructobacillus spp. and Leuconostoc spp. reveals niche-specific evolution of Fructobacillus spp.</title>
        <authorList>
            <person name="Endo A."/>
            <person name="Tanizawa Y."/>
            <person name="Tanaka N."/>
            <person name="Maeno S."/>
            <person name="Kumar H."/>
            <person name="Shiwa Y."/>
            <person name="Okada S."/>
            <person name="Yoshikawa H."/>
            <person name="Dicks L."/>
            <person name="Nakagawa J."/>
            <person name="Arita M."/>
        </authorList>
    </citation>
    <scope>NUCLEOTIDE SEQUENCE [LARGE SCALE GENOMIC DNA]</scope>
    <source>
        <strain evidence="13 14">DSM 15468</strain>
    </source>
</reference>
<dbReference type="PANTHER" id="PTHR32294:SF0">
    <property type="entry name" value="DNA POLYMERASE III SUBUNIT ALPHA"/>
    <property type="match status" value="1"/>
</dbReference>
<dbReference type="InterPro" id="IPR040982">
    <property type="entry name" value="DNA_pol3_finger"/>
</dbReference>
<dbReference type="GO" id="GO:0005737">
    <property type="term" value="C:cytoplasm"/>
    <property type="evidence" value="ECO:0007669"/>
    <property type="project" value="UniProtKB-SubCell"/>
</dbReference>
<dbReference type="STRING" id="220714.SAMN05660469_0105"/>
<evidence type="ECO:0000256" key="3">
    <source>
        <dbReference type="ARBA" id="ARBA00012417"/>
    </source>
</evidence>
<comment type="catalytic activity">
    <reaction evidence="11">
        <text>DNA(n) + a 2'-deoxyribonucleoside 5'-triphosphate = DNA(n+1) + diphosphate</text>
        <dbReference type="Rhea" id="RHEA:22508"/>
        <dbReference type="Rhea" id="RHEA-COMP:17339"/>
        <dbReference type="Rhea" id="RHEA-COMP:17340"/>
        <dbReference type="ChEBI" id="CHEBI:33019"/>
        <dbReference type="ChEBI" id="CHEBI:61560"/>
        <dbReference type="ChEBI" id="CHEBI:173112"/>
        <dbReference type="EC" id="2.7.7.7"/>
    </reaction>
</comment>
<dbReference type="EC" id="2.7.7.7" evidence="3"/>
<keyword evidence="14" id="KW-1185">Reference proteome</keyword>
<comment type="subcellular location">
    <subcellularLocation>
        <location evidence="1">Cytoplasm</location>
    </subcellularLocation>
</comment>
<evidence type="ECO:0000256" key="7">
    <source>
        <dbReference type="ARBA" id="ARBA00022705"/>
    </source>
</evidence>
<evidence type="ECO:0000256" key="8">
    <source>
        <dbReference type="ARBA" id="ARBA00022932"/>
    </source>
</evidence>
<dbReference type="Gene3D" id="1.10.10.1600">
    <property type="entry name" value="Bacterial DNA polymerase III alpha subunit, thumb domain"/>
    <property type="match status" value="1"/>
</dbReference>
<keyword evidence="6" id="KW-0548">Nucleotidyltransferase</keyword>
<comment type="function">
    <text evidence="9">DNA polymerase III is a complex, multichain enzyme responsible for most of the replicative synthesis in bacteria. This DNA polymerase also exhibits 3' to 5' exonuclease activity. The alpha chain is the DNA polymerase.</text>
</comment>
<evidence type="ECO:0000256" key="10">
    <source>
        <dbReference type="ARBA" id="ARBA00026073"/>
    </source>
</evidence>
<dbReference type="Gene3D" id="3.20.20.140">
    <property type="entry name" value="Metal-dependent hydrolases"/>
    <property type="match status" value="1"/>
</dbReference>
<comment type="subunit">
    <text evidence="10">DNA polymerase III contains a core (composed of alpha, epsilon and theta chains) that associates with a tau subunit. This core dimerizes to form the POLIII' complex. PolIII' associates with the gamma complex (composed of gamma, delta, delta', psi and chi chains) and with the beta chain to form the complete DNA polymerase III complex.</text>
</comment>
<keyword evidence="7" id="KW-0235">DNA replication</keyword>
<dbReference type="CDD" id="cd04485">
    <property type="entry name" value="DnaE_OBF"/>
    <property type="match status" value="1"/>
</dbReference>
<evidence type="ECO:0000256" key="9">
    <source>
        <dbReference type="ARBA" id="ARBA00025611"/>
    </source>
</evidence>
<dbReference type="OrthoDB" id="9803237at2"/>
<dbReference type="GO" id="GO:0003887">
    <property type="term" value="F:DNA-directed DNA polymerase activity"/>
    <property type="evidence" value="ECO:0007669"/>
    <property type="project" value="UniProtKB-KW"/>
</dbReference>
<dbReference type="Pfam" id="PF07733">
    <property type="entry name" value="DNA_pol3_alpha"/>
    <property type="match status" value="1"/>
</dbReference>
<dbReference type="InterPro" id="IPR041931">
    <property type="entry name" value="DNA_pol3_alpha_thumb_dom"/>
</dbReference>
<dbReference type="Pfam" id="PF14579">
    <property type="entry name" value="HHH_6"/>
    <property type="match status" value="1"/>
</dbReference>
<accession>A0A3F3GQV2</accession>
<dbReference type="PANTHER" id="PTHR32294">
    <property type="entry name" value="DNA POLYMERASE III SUBUNIT ALPHA"/>
    <property type="match status" value="1"/>
</dbReference>
<dbReference type="RefSeq" id="WP_059375154.1">
    <property type="nucleotide sequence ID" value="NZ_DF968063.1"/>
</dbReference>
<evidence type="ECO:0000256" key="11">
    <source>
        <dbReference type="ARBA" id="ARBA00049244"/>
    </source>
</evidence>
<dbReference type="Proteomes" id="UP000061227">
    <property type="component" value="Unassembled WGS sequence"/>
</dbReference>
<organism evidence="13 14">
    <name type="scientific">Fructobacillus pseudoficulneus</name>
    <dbReference type="NCBI Taxonomy" id="220714"/>
    <lineage>
        <taxon>Bacteria</taxon>
        <taxon>Bacillati</taxon>
        <taxon>Bacillota</taxon>
        <taxon>Bacilli</taxon>
        <taxon>Lactobacillales</taxon>
        <taxon>Lactobacillaceae</taxon>
        <taxon>Fructobacillus</taxon>
    </lineage>
</organism>
<keyword evidence="5" id="KW-0808">Transferase</keyword>
<dbReference type="AlphaFoldDB" id="A0A3F3GQV2"/>
<protein>
    <recommendedName>
        <fullName evidence="4">DNA polymerase III subunit alpha</fullName>
        <ecNumber evidence="3">2.7.7.7</ecNumber>
    </recommendedName>
</protein>
<name>A0A3F3GQV2_9LACO</name>
<dbReference type="Pfam" id="PF02811">
    <property type="entry name" value="PHP"/>
    <property type="match status" value="1"/>
</dbReference>
<evidence type="ECO:0000256" key="1">
    <source>
        <dbReference type="ARBA" id="ARBA00004496"/>
    </source>
</evidence>